<name>A0AAV4SVR5_CAEEX</name>
<evidence type="ECO:0000313" key="1">
    <source>
        <dbReference type="EMBL" id="GIY37477.1"/>
    </source>
</evidence>
<dbReference type="AlphaFoldDB" id="A0AAV4SVR5"/>
<proteinExistence type="predicted"/>
<comment type="caution">
    <text evidence="1">The sequence shown here is derived from an EMBL/GenBank/DDBJ whole genome shotgun (WGS) entry which is preliminary data.</text>
</comment>
<dbReference type="Proteomes" id="UP001054945">
    <property type="component" value="Unassembled WGS sequence"/>
</dbReference>
<evidence type="ECO:0000313" key="2">
    <source>
        <dbReference type="Proteomes" id="UP001054945"/>
    </source>
</evidence>
<sequence>MLMSRIPNCDVLKEWTGESLFTKFHLRVADSLTGTRSSALGTLTKEMLSSGLGDIFPRGLELCIEIKAWCEGIKEAHLDLKYGRWGVDEMF</sequence>
<reference evidence="1 2" key="1">
    <citation type="submission" date="2021-06" db="EMBL/GenBank/DDBJ databases">
        <title>Caerostris extrusa draft genome.</title>
        <authorList>
            <person name="Kono N."/>
            <person name="Arakawa K."/>
        </authorList>
    </citation>
    <scope>NUCLEOTIDE SEQUENCE [LARGE SCALE GENOMIC DNA]</scope>
</reference>
<organism evidence="1 2">
    <name type="scientific">Caerostris extrusa</name>
    <name type="common">Bark spider</name>
    <name type="synonym">Caerostris bankana</name>
    <dbReference type="NCBI Taxonomy" id="172846"/>
    <lineage>
        <taxon>Eukaryota</taxon>
        <taxon>Metazoa</taxon>
        <taxon>Ecdysozoa</taxon>
        <taxon>Arthropoda</taxon>
        <taxon>Chelicerata</taxon>
        <taxon>Arachnida</taxon>
        <taxon>Araneae</taxon>
        <taxon>Araneomorphae</taxon>
        <taxon>Entelegynae</taxon>
        <taxon>Araneoidea</taxon>
        <taxon>Araneidae</taxon>
        <taxon>Caerostris</taxon>
    </lineage>
</organism>
<gene>
    <name evidence="1" type="ORF">CEXT_551641</name>
</gene>
<accession>A0AAV4SVR5</accession>
<keyword evidence="2" id="KW-1185">Reference proteome</keyword>
<dbReference type="EMBL" id="BPLR01010173">
    <property type="protein sequence ID" value="GIY37477.1"/>
    <property type="molecule type" value="Genomic_DNA"/>
</dbReference>
<protein>
    <submittedName>
        <fullName evidence="1">Uncharacterized protein</fullName>
    </submittedName>
</protein>